<name>A0ABV2NRR8_9HYPH</name>
<protein>
    <submittedName>
        <fullName evidence="1">Uncharacterized protein</fullName>
    </submittedName>
</protein>
<sequence>MRADEASGQQFYLTGSVLGSSKSIAISRETFTEVAEAHAFYVNVILIEEKYDTVVENYYEFERELIEIAARHMLFEITDEVFFGQTSLINRRLLNLLSAAKMYIDHTRKQLIAMFGRKSNLVASISEKSETVKATNTGYFLLEQIRNYSQHAGYAVEDFSVGASSTRTNDKVLSYYDLRARINIDSIIGDPKIDRSLRDKTSEIQGRDAKDLIRDGIDGVSEVHQHLRDGIDLHLTARRDVLHAALALYQNQEPRYANESPILVRKENSTTTFHRYISKDIIHRLENYRRKNKQLRGLTNRRVIS</sequence>
<accession>A0ABV2NRR8</accession>
<dbReference type="Proteomes" id="UP001549119">
    <property type="component" value="Unassembled WGS sequence"/>
</dbReference>
<dbReference type="RefSeq" id="WP_209650243.1">
    <property type="nucleotide sequence ID" value="NZ_JBEPNV010000001.1"/>
</dbReference>
<dbReference type="EMBL" id="JBEPNW010000002">
    <property type="protein sequence ID" value="MET3869210.1"/>
    <property type="molecule type" value="Genomic_DNA"/>
</dbReference>
<gene>
    <name evidence="1" type="ORF">ABIC20_006519</name>
</gene>
<proteinExistence type="predicted"/>
<reference evidence="1 2" key="1">
    <citation type="submission" date="2024-06" db="EMBL/GenBank/DDBJ databases">
        <title>Genomics of switchgrass bacterial isolates.</title>
        <authorList>
            <person name="Shade A."/>
        </authorList>
    </citation>
    <scope>NUCLEOTIDE SEQUENCE [LARGE SCALE GENOMIC DNA]</scope>
    <source>
        <strain evidence="1 2">PvP084</strain>
    </source>
</reference>
<comment type="caution">
    <text evidence="1">The sequence shown here is derived from an EMBL/GenBank/DDBJ whole genome shotgun (WGS) entry which is preliminary data.</text>
</comment>
<evidence type="ECO:0000313" key="2">
    <source>
        <dbReference type="Proteomes" id="UP001549119"/>
    </source>
</evidence>
<keyword evidence="2" id="KW-1185">Reference proteome</keyword>
<organism evidence="1 2">
    <name type="scientific">Methylobacterium radiotolerans</name>
    <dbReference type="NCBI Taxonomy" id="31998"/>
    <lineage>
        <taxon>Bacteria</taxon>
        <taxon>Pseudomonadati</taxon>
        <taxon>Pseudomonadota</taxon>
        <taxon>Alphaproteobacteria</taxon>
        <taxon>Hyphomicrobiales</taxon>
        <taxon>Methylobacteriaceae</taxon>
        <taxon>Methylobacterium</taxon>
    </lineage>
</organism>
<evidence type="ECO:0000313" key="1">
    <source>
        <dbReference type="EMBL" id="MET3869210.1"/>
    </source>
</evidence>